<accession>A0ABS5F5H4</accession>
<keyword evidence="1" id="KW-0378">Hydrolase</keyword>
<reference evidence="5" key="1">
    <citation type="journal article" date="2021" name="Syst. Appl. Microbiol.">
        <title>Roseomonas hellenica sp. nov., isolated from roots of wild-growing Alkanna tinctoria.</title>
        <authorList>
            <person name="Rat A."/>
            <person name="Naranjo H.D."/>
            <person name="Lebbe L."/>
            <person name="Cnockaert M."/>
            <person name="Krigas N."/>
            <person name="Grigoriadou K."/>
            <person name="Maloupa E."/>
            <person name="Willems A."/>
        </authorList>
    </citation>
    <scope>NUCLEOTIDE SEQUENCE [LARGE SCALE GENOMIC DNA]</scope>
    <source>
        <strain evidence="5">LMG 31523</strain>
    </source>
</reference>
<dbReference type="EMBL" id="JAAGBB010000041">
    <property type="protein sequence ID" value="MBR0667810.1"/>
    <property type="molecule type" value="Genomic_DNA"/>
</dbReference>
<evidence type="ECO:0000313" key="5">
    <source>
        <dbReference type="Proteomes" id="UP001196870"/>
    </source>
</evidence>
<feature type="chain" id="PRO_5047369032" evidence="2">
    <location>
        <begin position="20"/>
        <end position="338"/>
    </location>
</feature>
<dbReference type="InterPro" id="IPR051262">
    <property type="entry name" value="SMP-30/CGR1_Lactonase"/>
</dbReference>
<dbReference type="InterPro" id="IPR011042">
    <property type="entry name" value="6-blade_b-propeller_TolB-like"/>
</dbReference>
<dbReference type="InterPro" id="IPR013658">
    <property type="entry name" value="SGL"/>
</dbReference>
<dbReference type="Pfam" id="PF08450">
    <property type="entry name" value="SGL"/>
    <property type="match status" value="1"/>
</dbReference>
<keyword evidence="2" id="KW-0732">Signal</keyword>
<protein>
    <submittedName>
        <fullName evidence="4">SMP-30/gluconolactonase/LRE family protein</fullName>
    </submittedName>
</protein>
<feature type="domain" description="SMP-30/Gluconolactonase/LRE-like region" evidence="3">
    <location>
        <begin position="64"/>
        <end position="322"/>
    </location>
</feature>
<dbReference type="PANTHER" id="PTHR47572:SF4">
    <property type="entry name" value="LACTONASE DRP35"/>
    <property type="match status" value="1"/>
</dbReference>
<dbReference type="InterPro" id="IPR006311">
    <property type="entry name" value="TAT_signal"/>
</dbReference>
<evidence type="ECO:0000313" key="4">
    <source>
        <dbReference type="EMBL" id="MBR0667810.1"/>
    </source>
</evidence>
<dbReference type="PROSITE" id="PS51318">
    <property type="entry name" value="TAT"/>
    <property type="match status" value="1"/>
</dbReference>
<comment type="caution">
    <text evidence="4">The sequence shown here is derived from an EMBL/GenBank/DDBJ whole genome shotgun (WGS) entry which is preliminary data.</text>
</comment>
<evidence type="ECO:0000259" key="3">
    <source>
        <dbReference type="Pfam" id="PF08450"/>
    </source>
</evidence>
<evidence type="ECO:0000256" key="2">
    <source>
        <dbReference type="SAM" id="SignalP"/>
    </source>
</evidence>
<name>A0ABS5F5H4_9PROT</name>
<feature type="signal peptide" evidence="2">
    <location>
        <begin position="1"/>
        <end position="19"/>
    </location>
</feature>
<dbReference type="PANTHER" id="PTHR47572">
    <property type="entry name" value="LIPOPROTEIN-RELATED"/>
    <property type="match status" value="1"/>
</dbReference>
<evidence type="ECO:0000256" key="1">
    <source>
        <dbReference type="ARBA" id="ARBA00022801"/>
    </source>
</evidence>
<dbReference type="Gene3D" id="2.120.10.30">
    <property type="entry name" value="TolB, C-terminal domain"/>
    <property type="match status" value="1"/>
</dbReference>
<keyword evidence="5" id="KW-1185">Reference proteome</keyword>
<dbReference type="PRINTS" id="PR01790">
    <property type="entry name" value="SMP30FAMILY"/>
</dbReference>
<sequence>MIMNRRALLGAASAATAMATLPAEARWDRTVRYPDPAIEVLDPAFARLRLFNAEVEQLWTGARWSEGPVWFGDMRSVFWSDIPNDRILRWDEASGRVHVFRRNANFPNGNTRDREGRLITCEHDARRVTRTEHDGRITVLAERFEGKRLNSPNDAVVAADGAVWFTDPPWGINGVYEGTTRSDPELPTNVYRLDPASGALAVVAGDVRNPNGLAFSPDQRRLFLMNGGADPRQILVYDVTENGTRLGNRRVFYQCQAGDTPDGFRCDTEGNLWCGWGMGEGKDGVLVLNTDGKPVLRIHLPERCANLCFGGARRNRLFMAASKGLYSVYVGAQGAGLG</sequence>
<proteinExistence type="predicted"/>
<organism evidence="4 5">
    <name type="scientific">Plastoroseomonas hellenica</name>
    <dbReference type="NCBI Taxonomy" id="2687306"/>
    <lineage>
        <taxon>Bacteria</taxon>
        <taxon>Pseudomonadati</taxon>
        <taxon>Pseudomonadota</taxon>
        <taxon>Alphaproteobacteria</taxon>
        <taxon>Acetobacterales</taxon>
        <taxon>Acetobacteraceae</taxon>
        <taxon>Plastoroseomonas</taxon>
    </lineage>
</organism>
<dbReference type="Proteomes" id="UP001196870">
    <property type="component" value="Unassembled WGS sequence"/>
</dbReference>
<gene>
    <name evidence="4" type="ORF">GXW71_25875</name>
</gene>
<dbReference type="SUPFAM" id="SSF63829">
    <property type="entry name" value="Calcium-dependent phosphotriesterase"/>
    <property type="match status" value="1"/>
</dbReference>
<dbReference type="InterPro" id="IPR005511">
    <property type="entry name" value="SMP-30"/>
</dbReference>